<keyword evidence="3" id="KW-1185">Reference proteome</keyword>
<feature type="domain" description="CinA C-terminal" evidence="1">
    <location>
        <begin position="8"/>
        <end position="158"/>
    </location>
</feature>
<dbReference type="InterPro" id="IPR036653">
    <property type="entry name" value="CinA-like_C"/>
</dbReference>
<dbReference type="NCBIfam" id="TIGR00199">
    <property type="entry name" value="PncC_domain"/>
    <property type="match status" value="1"/>
</dbReference>
<dbReference type="Gene3D" id="3.90.950.20">
    <property type="entry name" value="CinA-like"/>
    <property type="match status" value="1"/>
</dbReference>
<dbReference type="Pfam" id="PF02464">
    <property type="entry name" value="CinA"/>
    <property type="match status" value="1"/>
</dbReference>
<comment type="caution">
    <text evidence="2">The sequence shown here is derived from an EMBL/GenBank/DDBJ whole genome shotgun (WGS) entry which is preliminary data.</text>
</comment>
<reference evidence="2 3" key="1">
    <citation type="submission" date="2023-04" db="EMBL/GenBank/DDBJ databases">
        <title>A long-awaited taxogenomic arrangement of the family Halomonadaceae.</title>
        <authorList>
            <person name="De La Haba R."/>
            <person name="Chuvochina M."/>
            <person name="Wittouck S."/>
            <person name="Arahal D.R."/>
            <person name="Sanchez-Porro C."/>
            <person name="Hugenholtz P."/>
            <person name="Ventosa A."/>
        </authorList>
    </citation>
    <scope>NUCLEOTIDE SEQUENCE [LARGE SCALE GENOMIC DNA]</scope>
    <source>
        <strain evidence="2 3">DSM 22428</strain>
    </source>
</reference>
<dbReference type="EMBL" id="JARWAO010000002">
    <property type="protein sequence ID" value="MDR5895545.1"/>
    <property type="molecule type" value="Genomic_DNA"/>
</dbReference>
<dbReference type="InterPro" id="IPR008136">
    <property type="entry name" value="CinA_C"/>
</dbReference>
<organism evidence="2 3">
    <name type="scientific">Larsenimonas suaedae</name>
    <dbReference type="NCBI Taxonomy" id="1851019"/>
    <lineage>
        <taxon>Bacteria</taxon>
        <taxon>Pseudomonadati</taxon>
        <taxon>Pseudomonadota</taxon>
        <taxon>Gammaproteobacteria</taxon>
        <taxon>Oceanospirillales</taxon>
        <taxon>Halomonadaceae</taxon>
        <taxon>Larsenimonas</taxon>
    </lineage>
</organism>
<gene>
    <name evidence="2" type="ORF">QC825_05615</name>
</gene>
<sequence>MNEDILALSARLGEICRARGITITTAESCTGGGVGCAITAVSGSSEYFETGFITYSNTAKTQQLGVSESELAEHGAVSAAVVKAMVAGACRASGAHYAVALSGVAGPGGGSVEKPVGTVWIGFGSPNASDALCYRFDGDRHAVRTEAIEQALAGLIERLSGVPDPNDPPIL</sequence>
<evidence type="ECO:0000313" key="3">
    <source>
        <dbReference type="Proteomes" id="UP001269375"/>
    </source>
</evidence>
<protein>
    <submittedName>
        <fullName evidence="2">Nicotinamide-nucleotide amidohydrolase family protein</fullName>
    </submittedName>
</protein>
<evidence type="ECO:0000259" key="1">
    <source>
        <dbReference type="Pfam" id="PF02464"/>
    </source>
</evidence>
<evidence type="ECO:0000313" key="2">
    <source>
        <dbReference type="EMBL" id="MDR5895545.1"/>
    </source>
</evidence>
<proteinExistence type="predicted"/>
<dbReference type="SUPFAM" id="SSF142433">
    <property type="entry name" value="CinA-like"/>
    <property type="match status" value="1"/>
</dbReference>
<dbReference type="RefSeq" id="WP_251591652.1">
    <property type="nucleotide sequence ID" value="NZ_JAMLJI010000001.1"/>
</dbReference>
<dbReference type="Proteomes" id="UP001269375">
    <property type="component" value="Unassembled WGS sequence"/>
</dbReference>
<accession>A0ABU1GU38</accession>
<name>A0ABU1GU38_9GAMM</name>